<dbReference type="OrthoDB" id="413723at2759"/>
<dbReference type="EMBL" id="UZAN01062888">
    <property type="protein sequence ID" value="VDP93351.1"/>
    <property type="molecule type" value="Genomic_DNA"/>
</dbReference>
<keyword evidence="5" id="KW-0677">Repeat</keyword>
<evidence type="ECO:0000256" key="1">
    <source>
        <dbReference type="ARBA" id="ARBA00004245"/>
    </source>
</evidence>
<dbReference type="Pfam" id="PF13374">
    <property type="entry name" value="TPR_10"/>
    <property type="match status" value="1"/>
</dbReference>
<reference evidence="12" key="1">
    <citation type="submission" date="2016-06" db="UniProtKB">
        <authorList>
            <consortium name="WormBaseParasite"/>
        </authorList>
    </citation>
    <scope>IDENTIFICATION</scope>
</reference>
<reference evidence="10 11" key="2">
    <citation type="submission" date="2018-11" db="EMBL/GenBank/DDBJ databases">
        <authorList>
            <consortium name="Pathogen Informatics"/>
        </authorList>
    </citation>
    <scope>NUCLEOTIDE SEQUENCE [LARGE SCALE GENOMIC DNA]</scope>
    <source>
        <strain evidence="10 11">Egypt</strain>
    </source>
</reference>
<protein>
    <submittedName>
        <fullName evidence="12">TPR_REGION domain-containing protein</fullName>
    </submittedName>
</protein>
<dbReference type="PANTHER" id="PTHR45783:SF3">
    <property type="entry name" value="KINESIN LIGHT CHAIN"/>
    <property type="match status" value="1"/>
</dbReference>
<dbReference type="SUPFAM" id="SSF48452">
    <property type="entry name" value="TPR-like"/>
    <property type="match status" value="1"/>
</dbReference>
<keyword evidence="6" id="KW-0802">TPR repeat</keyword>
<keyword evidence="8" id="KW-0505">Motor protein</keyword>
<evidence type="ECO:0000313" key="11">
    <source>
        <dbReference type="Proteomes" id="UP000272942"/>
    </source>
</evidence>
<dbReference type="SMART" id="SM00028">
    <property type="entry name" value="TPR"/>
    <property type="match status" value="1"/>
</dbReference>
<dbReference type="Proteomes" id="UP000272942">
    <property type="component" value="Unassembled WGS sequence"/>
</dbReference>
<keyword evidence="3" id="KW-0963">Cytoplasm</keyword>
<evidence type="ECO:0000256" key="2">
    <source>
        <dbReference type="ARBA" id="ARBA00009622"/>
    </source>
</evidence>
<evidence type="ECO:0000256" key="9">
    <source>
        <dbReference type="ARBA" id="ARBA00023212"/>
    </source>
</evidence>
<dbReference type="WBParaSite" id="ECPE_0001612101-mRNA-1">
    <property type="protein sequence ID" value="ECPE_0001612101-mRNA-1"/>
    <property type="gene ID" value="ECPE_0001612101"/>
</dbReference>
<dbReference type="AlphaFoldDB" id="A0A183BA44"/>
<dbReference type="InterPro" id="IPR011990">
    <property type="entry name" value="TPR-like_helical_dom_sf"/>
</dbReference>
<keyword evidence="11" id="KW-1185">Reference proteome</keyword>
<dbReference type="GO" id="GO:0005871">
    <property type="term" value="C:kinesin complex"/>
    <property type="evidence" value="ECO:0007669"/>
    <property type="project" value="InterPro"/>
</dbReference>
<evidence type="ECO:0000256" key="6">
    <source>
        <dbReference type="ARBA" id="ARBA00022803"/>
    </source>
</evidence>
<keyword evidence="9" id="KW-0206">Cytoskeleton</keyword>
<keyword evidence="4" id="KW-0493">Microtubule</keyword>
<comment type="similarity">
    <text evidence="2">Belongs to the kinesin light chain family.</text>
</comment>
<dbReference type="GO" id="GO:0005737">
    <property type="term" value="C:cytoplasm"/>
    <property type="evidence" value="ECO:0007669"/>
    <property type="project" value="TreeGrafter"/>
</dbReference>
<comment type="subcellular location">
    <subcellularLocation>
        <location evidence="1">Cytoplasm</location>
        <location evidence="1">Cytoskeleton</location>
    </subcellularLocation>
</comment>
<keyword evidence="7" id="KW-0175">Coiled coil</keyword>
<evidence type="ECO:0000313" key="12">
    <source>
        <dbReference type="WBParaSite" id="ECPE_0001612101-mRNA-1"/>
    </source>
</evidence>
<evidence type="ECO:0000256" key="8">
    <source>
        <dbReference type="ARBA" id="ARBA00023175"/>
    </source>
</evidence>
<evidence type="ECO:0000256" key="7">
    <source>
        <dbReference type="ARBA" id="ARBA00023054"/>
    </source>
</evidence>
<dbReference type="PANTHER" id="PTHR45783">
    <property type="entry name" value="KINESIN LIGHT CHAIN"/>
    <property type="match status" value="1"/>
</dbReference>
<dbReference type="Gene3D" id="1.25.40.10">
    <property type="entry name" value="Tetratricopeptide repeat domain"/>
    <property type="match status" value="1"/>
</dbReference>
<sequence>MLLLLKVFARGDRSVLGDLVDVAAALNNLAVLYAKAARFKDAEPLCRRALAIREKVRLPTCLSIVSVYVCLHVYIL</sequence>
<dbReference type="GO" id="GO:0019894">
    <property type="term" value="F:kinesin binding"/>
    <property type="evidence" value="ECO:0007669"/>
    <property type="project" value="TreeGrafter"/>
</dbReference>
<proteinExistence type="inferred from homology"/>
<name>A0A183BA44_9TREM</name>
<evidence type="ECO:0000256" key="4">
    <source>
        <dbReference type="ARBA" id="ARBA00022701"/>
    </source>
</evidence>
<dbReference type="GO" id="GO:0007018">
    <property type="term" value="P:microtubule-based movement"/>
    <property type="evidence" value="ECO:0007669"/>
    <property type="project" value="TreeGrafter"/>
</dbReference>
<dbReference type="InterPro" id="IPR019734">
    <property type="entry name" value="TPR_rpt"/>
</dbReference>
<evidence type="ECO:0000256" key="5">
    <source>
        <dbReference type="ARBA" id="ARBA00022737"/>
    </source>
</evidence>
<organism evidence="12">
    <name type="scientific">Echinostoma caproni</name>
    <dbReference type="NCBI Taxonomy" id="27848"/>
    <lineage>
        <taxon>Eukaryota</taxon>
        <taxon>Metazoa</taxon>
        <taxon>Spiralia</taxon>
        <taxon>Lophotrochozoa</taxon>
        <taxon>Platyhelminthes</taxon>
        <taxon>Trematoda</taxon>
        <taxon>Digenea</taxon>
        <taxon>Plagiorchiida</taxon>
        <taxon>Echinostomata</taxon>
        <taxon>Echinostomatoidea</taxon>
        <taxon>Echinostomatidae</taxon>
        <taxon>Echinostoma</taxon>
    </lineage>
</organism>
<gene>
    <name evidence="10" type="ORF">ECPE_LOCUS16079</name>
</gene>
<dbReference type="InterPro" id="IPR002151">
    <property type="entry name" value="Kinesin_light"/>
</dbReference>
<dbReference type="GO" id="GO:0005874">
    <property type="term" value="C:microtubule"/>
    <property type="evidence" value="ECO:0007669"/>
    <property type="project" value="UniProtKB-KW"/>
</dbReference>
<accession>A0A183BA44</accession>
<evidence type="ECO:0000313" key="10">
    <source>
        <dbReference type="EMBL" id="VDP93351.1"/>
    </source>
</evidence>
<evidence type="ECO:0000256" key="3">
    <source>
        <dbReference type="ARBA" id="ARBA00022490"/>
    </source>
</evidence>